<dbReference type="CDD" id="cd06576">
    <property type="entry name" value="PASTA_Pbp2x-like_1"/>
    <property type="match status" value="1"/>
</dbReference>
<keyword evidence="5" id="KW-0812">Transmembrane</keyword>
<dbReference type="Pfam" id="PF03717">
    <property type="entry name" value="PBP_dimer"/>
    <property type="match status" value="1"/>
</dbReference>
<proteinExistence type="inferred from homology"/>
<reference evidence="8" key="1">
    <citation type="submission" date="2016-10" db="EMBL/GenBank/DDBJ databases">
        <authorList>
            <person name="Varghese N."/>
            <person name="Submissions S."/>
        </authorList>
    </citation>
    <scope>NUCLEOTIDE SEQUENCE [LARGE SCALE GENOMIC DNA]</scope>
    <source>
        <strain evidence="8">CGMCC 1.11012</strain>
    </source>
</reference>
<dbReference type="PROSITE" id="PS51178">
    <property type="entry name" value="PASTA"/>
    <property type="match status" value="1"/>
</dbReference>
<accession>A0A1G8HTE6</accession>
<dbReference type="InterPro" id="IPR012338">
    <property type="entry name" value="Beta-lactam/transpept-like"/>
</dbReference>
<evidence type="ECO:0000256" key="3">
    <source>
        <dbReference type="ARBA" id="ARBA00023136"/>
    </source>
</evidence>
<dbReference type="Gene3D" id="3.40.710.10">
    <property type="entry name" value="DD-peptidase/beta-lactamase superfamily"/>
    <property type="match status" value="1"/>
</dbReference>
<dbReference type="RefSeq" id="WP_090712277.1">
    <property type="nucleotide sequence ID" value="NZ_CBCSKY010000001.1"/>
</dbReference>
<evidence type="ECO:0000256" key="4">
    <source>
        <dbReference type="SAM" id="MobiDB-lite"/>
    </source>
</evidence>
<dbReference type="GO" id="GO:0071555">
    <property type="term" value="P:cell wall organization"/>
    <property type="evidence" value="ECO:0007669"/>
    <property type="project" value="TreeGrafter"/>
</dbReference>
<dbReference type="InterPro" id="IPR001460">
    <property type="entry name" value="PCN-bd_Tpept"/>
</dbReference>
<evidence type="ECO:0000256" key="5">
    <source>
        <dbReference type="SAM" id="Phobius"/>
    </source>
</evidence>
<dbReference type="Proteomes" id="UP000199050">
    <property type="component" value="Unassembled WGS sequence"/>
</dbReference>
<feature type="compositionally biased region" description="Polar residues" evidence="4">
    <location>
        <begin position="591"/>
        <end position="608"/>
    </location>
</feature>
<dbReference type="Gene3D" id="3.30.10.20">
    <property type="match status" value="1"/>
</dbReference>
<keyword evidence="8" id="KW-1185">Reference proteome</keyword>
<dbReference type="InterPro" id="IPR005543">
    <property type="entry name" value="PASTA_dom"/>
</dbReference>
<evidence type="ECO:0000313" key="8">
    <source>
        <dbReference type="Proteomes" id="UP000199050"/>
    </source>
</evidence>
<dbReference type="EMBL" id="FNDX01000003">
    <property type="protein sequence ID" value="SDI09933.1"/>
    <property type="molecule type" value="Genomic_DNA"/>
</dbReference>
<name>A0A1G8HTE6_9BACL</name>
<feature type="region of interest" description="Disordered" evidence="4">
    <location>
        <begin position="725"/>
        <end position="745"/>
    </location>
</feature>
<feature type="region of interest" description="Disordered" evidence="4">
    <location>
        <begin position="590"/>
        <end position="610"/>
    </location>
</feature>
<organism evidence="7 8">
    <name type="scientific">Paenibacillus typhae</name>
    <dbReference type="NCBI Taxonomy" id="1174501"/>
    <lineage>
        <taxon>Bacteria</taxon>
        <taxon>Bacillati</taxon>
        <taxon>Bacillota</taxon>
        <taxon>Bacilli</taxon>
        <taxon>Bacillales</taxon>
        <taxon>Paenibacillaceae</taxon>
        <taxon>Paenibacillus</taxon>
    </lineage>
</organism>
<dbReference type="AlphaFoldDB" id="A0A1G8HTE6"/>
<comment type="subcellular location">
    <subcellularLocation>
        <location evidence="1">Membrane</location>
    </subcellularLocation>
</comment>
<dbReference type="STRING" id="1174501.SAMN05216192_10326"/>
<comment type="similarity">
    <text evidence="2">Belongs to the transpeptidase family.</text>
</comment>
<dbReference type="PANTHER" id="PTHR30627">
    <property type="entry name" value="PEPTIDOGLYCAN D,D-TRANSPEPTIDASE"/>
    <property type="match status" value="1"/>
</dbReference>
<feature type="domain" description="PASTA" evidence="6">
    <location>
        <begin position="604"/>
        <end position="664"/>
    </location>
</feature>
<dbReference type="Pfam" id="PF03793">
    <property type="entry name" value="PASTA"/>
    <property type="match status" value="1"/>
</dbReference>
<evidence type="ECO:0000259" key="6">
    <source>
        <dbReference type="PROSITE" id="PS51178"/>
    </source>
</evidence>
<protein>
    <submittedName>
        <fullName evidence="7">Penicillin-binding protein 2B</fullName>
    </submittedName>
</protein>
<sequence>MVKRIKLRTLFIGGCITLFFLVLVVRVFWIQVMQNDFWHEKAVNLWAHTSVIKAKRGTIEDRNGSVLASDVPAYTVVVNPQVIAEKGIGEEVIKGLHDLLGKPEAELKKLVEAKDDSGNYLKNREIRNEGWKIDKELADKVKEFNKELEEKHNTLETGIGLITEQKRYYPKGTLAAHILGYTNRDGEAIMGLESYFNKQLQGTNGKLYYQSDGKGIKLPDSQDTYQPAVNGTNIKLTIDSTIQRYIEEAMQKAYDQYKPKSITVIAADPNTMEILGLANMPTFNPNEFWKYASDPGVFFNHAIKTRFEPGSTFKIVTLAGAVEENLFDPDATFKSGSIRIKGYGKPLYDQNRSGYGEISFLEGVKRSSNVAFVKLGYEMLGPERLLQYVDDFGFNSPTGIDLPGEISGLVNPTPNNASENATIAYGHGKVQVTPIQQLTAMSAIANGGKLMVPHVIKETTDPNTGKTTVTQPQVVRQVISEESARETGSYLEQVVADLDHGTGRHAYIEGYRVAGKTGTAIKPDGKGGYDRDKVRSSFLGYAPANNPKIAVYVVIDEPADAVGGGAAAGPVFKEIVSEALPYMGVPKVTTDDGSSASVTGKTTSSVQRSAPDLTGKTMQEARKFLIDQGFDFETVGSGSSVVSQYPEAETLLAAGQRIYLLSQKSDQASIPDLKGQSLRDALEVLNLLKVGISVEGEGYVTEQTETTSNGKKLVQLKLSPINEYGEDIPVSTAEEETADVGDTGG</sequence>
<dbReference type="SUPFAM" id="SSF56601">
    <property type="entry name" value="beta-lactamase/transpeptidase-like"/>
    <property type="match status" value="1"/>
</dbReference>
<dbReference type="Gene3D" id="3.30.450.330">
    <property type="match status" value="1"/>
</dbReference>
<dbReference type="SMART" id="SM00740">
    <property type="entry name" value="PASTA"/>
    <property type="match status" value="2"/>
</dbReference>
<keyword evidence="5" id="KW-1133">Transmembrane helix</keyword>
<dbReference type="InterPro" id="IPR036138">
    <property type="entry name" value="PBP_dimer_sf"/>
</dbReference>
<dbReference type="GO" id="GO:0008658">
    <property type="term" value="F:penicillin binding"/>
    <property type="evidence" value="ECO:0007669"/>
    <property type="project" value="InterPro"/>
</dbReference>
<dbReference type="SUPFAM" id="SSF54184">
    <property type="entry name" value="Penicillin-binding protein 2x (pbp-2x), c-terminal domain"/>
    <property type="match status" value="2"/>
</dbReference>
<dbReference type="InterPro" id="IPR050515">
    <property type="entry name" value="Beta-lactam/transpept"/>
</dbReference>
<evidence type="ECO:0000256" key="1">
    <source>
        <dbReference type="ARBA" id="ARBA00004370"/>
    </source>
</evidence>
<evidence type="ECO:0000256" key="2">
    <source>
        <dbReference type="ARBA" id="ARBA00007171"/>
    </source>
</evidence>
<dbReference type="Gene3D" id="3.90.1310.10">
    <property type="entry name" value="Penicillin-binding protein 2a (Domain 2)"/>
    <property type="match status" value="1"/>
</dbReference>
<dbReference type="InterPro" id="IPR005311">
    <property type="entry name" value="PBP_dimer"/>
</dbReference>
<dbReference type="GO" id="GO:0005886">
    <property type="term" value="C:plasma membrane"/>
    <property type="evidence" value="ECO:0007669"/>
    <property type="project" value="TreeGrafter"/>
</dbReference>
<dbReference type="PANTHER" id="PTHR30627:SF1">
    <property type="entry name" value="PEPTIDOGLYCAN D,D-TRANSPEPTIDASE FTSI"/>
    <property type="match status" value="1"/>
</dbReference>
<dbReference type="OrthoDB" id="9804124at2"/>
<dbReference type="Pfam" id="PF00905">
    <property type="entry name" value="Transpeptidase"/>
    <property type="match status" value="1"/>
</dbReference>
<keyword evidence="3 5" id="KW-0472">Membrane</keyword>
<feature type="transmembrane region" description="Helical" evidence="5">
    <location>
        <begin position="7"/>
        <end position="29"/>
    </location>
</feature>
<evidence type="ECO:0000313" key="7">
    <source>
        <dbReference type="EMBL" id="SDI09933.1"/>
    </source>
</evidence>
<dbReference type="SUPFAM" id="SSF56519">
    <property type="entry name" value="Penicillin binding protein dimerisation domain"/>
    <property type="match status" value="1"/>
</dbReference>
<gene>
    <name evidence="7" type="ORF">SAMN05216192_10326</name>
</gene>